<dbReference type="EMBL" id="PZZL01000009">
    <property type="protein sequence ID" value="PTM51871.1"/>
    <property type="molecule type" value="Genomic_DNA"/>
</dbReference>
<dbReference type="PANTHER" id="PTHR42928:SF5">
    <property type="entry name" value="BLR1237 PROTEIN"/>
    <property type="match status" value="1"/>
</dbReference>
<accession>A0A2T4YYS6</accession>
<keyword evidence="2" id="KW-0732">Signal</keyword>
<feature type="chain" id="PRO_5015414936" evidence="2">
    <location>
        <begin position="33"/>
        <end position="332"/>
    </location>
</feature>
<evidence type="ECO:0000256" key="2">
    <source>
        <dbReference type="SAM" id="SignalP"/>
    </source>
</evidence>
<dbReference type="InterPro" id="IPR042100">
    <property type="entry name" value="Bug_dom1"/>
</dbReference>
<keyword evidence="3" id="KW-0675">Receptor</keyword>
<proteinExistence type="inferred from homology"/>
<gene>
    <name evidence="3" type="ORF">C8P69_109159</name>
</gene>
<dbReference type="Pfam" id="PF03401">
    <property type="entry name" value="TctC"/>
    <property type="match status" value="1"/>
</dbReference>
<dbReference type="AlphaFoldDB" id="A0A2T4YYS6"/>
<dbReference type="OrthoDB" id="7374750at2"/>
<evidence type="ECO:0000313" key="4">
    <source>
        <dbReference type="Proteomes" id="UP000241808"/>
    </source>
</evidence>
<dbReference type="Proteomes" id="UP000241808">
    <property type="component" value="Unassembled WGS sequence"/>
</dbReference>
<dbReference type="InterPro" id="IPR006311">
    <property type="entry name" value="TAT_signal"/>
</dbReference>
<evidence type="ECO:0000313" key="3">
    <source>
        <dbReference type="EMBL" id="PTM51871.1"/>
    </source>
</evidence>
<organism evidence="3 4">
    <name type="scientific">Phreatobacter oligotrophus</name>
    <dbReference type="NCBI Taxonomy" id="1122261"/>
    <lineage>
        <taxon>Bacteria</taxon>
        <taxon>Pseudomonadati</taxon>
        <taxon>Pseudomonadota</taxon>
        <taxon>Alphaproteobacteria</taxon>
        <taxon>Hyphomicrobiales</taxon>
        <taxon>Phreatobacteraceae</taxon>
        <taxon>Phreatobacter</taxon>
    </lineage>
</organism>
<dbReference type="Gene3D" id="3.40.190.10">
    <property type="entry name" value="Periplasmic binding protein-like II"/>
    <property type="match status" value="1"/>
</dbReference>
<comment type="similarity">
    <text evidence="1">Belongs to the UPF0065 (bug) family.</text>
</comment>
<name>A0A2T4YYS6_9HYPH</name>
<sequence>MTKLPPSVSALSRRTLLAAGAAGLAAPSLARAQAGWPARPVTIIVPFAAGGTTDLLGRILADRLASRIGGSFIVENKAGAGGSLGVGSAARSTPDGYTLCMGTVSTHAINPSVYKKLPYDHVKDFAPLSLVASVPNLLMVNVNMPVRTVPELIALLKREPGKYNFASSGAGTSIHMAGELFKLETGTDIVHVPYRSSGQVTQDLLAGQVNMTFDNITVAWPHIQAGKIRALATATPERLPFAPDLPALSEFIPGFAATSWHGFFAPVAVPAEISARLSREVQAVMREPETVEKLKAVGVTAIGSTEAEFAAHIAAETARWKVVAEKARITIE</sequence>
<dbReference type="RefSeq" id="WP_108178965.1">
    <property type="nucleotide sequence ID" value="NZ_PZZL01000009.1"/>
</dbReference>
<evidence type="ECO:0000256" key="1">
    <source>
        <dbReference type="ARBA" id="ARBA00006987"/>
    </source>
</evidence>
<keyword evidence="4" id="KW-1185">Reference proteome</keyword>
<comment type="caution">
    <text evidence="3">The sequence shown here is derived from an EMBL/GenBank/DDBJ whole genome shotgun (WGS) entry which is preliminary data.</text>
</comment>
<reference evidence="3 4" key="1">
    <citation type="submission" date="2018-04" db="EMBL/GenBank/DDBJ databases">
        <title>Genomic Encyclopedia of Archaeal and Bacterial Type Strains, Phase II (KMG-II): from individual species to whole genera.</title>
        <authorList>
            <person name="Goeker M."/>
        </authorList>
    </citation>
    <scope>NUCLEOTIDE SEQUENCE [LARGE SCALE GENOMIC DNA]</scope>
    <source>
        <strain evidence="3 4">DSM 25521</strain>
    </source>
</reference>
<dbReference type="Gene3D" id="3.40.190.150">
    <property type="entry name" value="Bordetella uptake gene, domain 1"/>
    <property type="match status" value="1"/>
</dbReference>
<dbReference type="PANTHER" id="PTHR42928">
    <property type="entry name" value="TRICARBOXYLATE-BINDING PROTEIN"/>
    <property type="match status" value="1"/>
</dbReference>
<protein>
    <submittedName>
        <fullName evidence="3">Tripartite-type tricarboxylate transporter receptor subunit TctC</fullName>
    </submittedName>
</protein>
<dbReference type="PROSITE" id="PS51318">
    <property type="entry name" value="TAT"/>
    <property type="match status" value="1"/>
</dbReference>
<dbReference type="CDD" id="cd13578">
    <property type="entry name" value="PBP2_Bug27"/>
    <property type="match status" value="1"/>
</dbReference>
<dbReference type="SUPFAM" id="SSF53850">
    <property type="entry name" value="Periplasmic binding protein-like II"/>
    <property type="match status" value="1"/>
</dbReference>
<feature type="signal peptide" evidence="2">
    <location>
        <begin position="1"/>
        <end position="32"/>
    </location>
</feature>
<dbReference type="InterPro" id="IPR005064">
    <property type="entry name" value="BUG"/>
</dbReference>
<dbReference type="PIRSF" id="PIRSF017082">
    <property type="entry name" value="YflP"/>
    <property type="match status" value="1"/>
</dbReference>